<dbReference type="FunCoup" id="A0A1Y2D8V9">
    <property type="interactions" value="753"/>
</dbReference>
<feature type="domain" description="Zn(2)-C6 fungal-type" evidence="10">
    <location>
        <begin position="13"/>
        <end position="43"/>
    </location>
</feature>
<dbReference type="EMBL" id="MCFJ01000026">
    <property type="protein sequence ID" value="ORY55702.1"/>
    <property type="molecule type" value="Genomic_DNA"/>
</dbReference>
<dbReference type="CDD" id="cd12148">
    <property type="entry name" value="fungal_TF_MHR"/>
    <property type="match status" value="1"/>
</dbReference>
<dbReference type="InParanoid" id="A0A1Y2D8V9"/>
<keyword evidence="12" id="KW-1185">Reference proteome</keyword>
<dbReference type="PROSITE" id="PS50048">
    <property type="entry name" value="ZN2_CY6_FUNGAL_2"/>
    <property type="match status" value="1"/>
</dbReference>
<evidence type="ECO:0000259" key="10">
    <source>
        <dbReference type="PROSITE" id="PS50048"/>
    </source>
</evidence>
<dbReference type="Proteomes" id="UP000193689">
    <property type="component" value="Unassembled WGS sequence"/>
</dbReference>
<dbReference type="Gene3D" id="1.20.5.170">
    <property type="match status" value="1"/>
</dbReference>
<dbReference type="CDD" id="cd00067">
    <property type="entry name" value="GAL4"/>
    <property type="match status" value="1"/>
</dbReference>
<evidence type="ECO:0000256" key="7">
    <source>
        <dbReference type="ARBA" id="ARBA00023163"/>
    </source>
</evidence>
<dbReference type="InterPro" id="IPR036864">
    <property type="entry name" value="Zn2-C6_fun-type_DNA-bd_sf"/>
</dbReference>
<dbReference type="OrthoDB" id="3364175at2759"/>
<dbReference type="GO" id="GO:0006351">
    <property type="term" value="P:DNA-templated transcription"/>
    <property type="evidence" value="ECO:0007669"/>
    <property type="project" value="InterPro"/>
</dbReference>
<dbReference type="AlphaFoldDB" id="A0A1Y2D8V9"/>
<evidence type="ECO:0000256" key="2">
    <source>
        <dbReference type="ARBA" id="ARBA00022723"/>
    </source>
</evidence>
<evidence type="ECO:0000256" key="9">
    <source>
        <dbReference type="ARBA" id="ARBA00023277"/>
    </source>
</evidence>
<evidence type="ECO:0000256" key="5">
    <source>
        <dbReference type="ARBA" id="ARBA00023125"/>
    </source>
</evidence>
<dbReference type="GO" id="GO:0000435">
    <property type="term" value="P:positive regulation of transcription from RNA polymerase II promoter by galactose"/>
    <property type="evidence" value="ECO:0007669"/>
    <property type="project" value="TreeGrafter"/>
</dbReference>
<dbReference type="Pfam" id="PF00172">
    <property type="entry name" value="Zn_clus"/>
    <property type="match status" value="1"/>
</dbReference>
<organism evidence="11 12">
    <name type="scientific">Pseudomassariella vexata</name>
    <dbReference type="NCBI Taxonomy" id="1141098"/>
    <lineage>
        <taxon>Eukaryota</taxon>
        <taxon>Fungi</taxon>
        <taxon>Dikarya</taxon>
        <taxon>Ascomycota</taxon>
        <taxon>Pezizomycotina</taxon>
        <taxon>Sordariomycetes</taxon>
        <taxon>Xylariomycetidae</taxon>
        <taxon>Amphisphaeriales</taxon>
        <taxon>Pseudomassariaceae</taxon>
        <taxon>Pseudomassariella</taxon>
    </lineage>
</organism>
<dbReference type="CDD" id="cd14654">
    <property type="entry name" value="ZIP_Gal4"/>
    <property type="match status" value="1"/>
</dbReference>
<gene>
    <name evidence="11" type="ORF">BCR38DRAFT_380121</name>
</gene>
<name>A0A1Y2D8V9_9PEZI</name>
<dbReference type="SUPFAM" id="SSF57701">
    <property type="entry name" value="Zn2/Cys6 DNA-binding domain"/>
    <property type="match status" value="1"/>
</dbReference>
<dbReference type="SMART" id="SM00906">
    <property type="entry name" value="Fungal_trans"/>
    <property type="match status" value="1"/>
</dbReference>
<dbReference type="GO" id="GO:0005634">
    <property type="term" value="C:nucleus"/>
    <property type="evidence" value="ECO:0007669"/>
    <property type="project" value="UniProtKB-SubCell"/>
</dbReference>
<evidence type="ECO:0000313" key="12">
    <source>
        <dbReference type="Proteomes" id="UP000193689"/>
    </source>
</evidence>
<keyword evidence="9" id="KW-0119">Carbohydrate metabolism</keyword>
<evidence type="ECO:0000256" key="3">
    <source>
        <dbReference type="ARBA" id="ARBA00022833"/>
    </source>
</evidence>
<dbReference type="GO" id="GO:0008270">
    <property type="term" value="F:zinc ion binding"/>
    <property type="evidence" value="ECO:0007669"/>
    <property type="project" value="InterPro"/>
</dbReference>
<evidence type="ECO:0000313" key="11">
    <source>
        <dbReference type="EMBL" id="ORY55702.1"/>
    </source>
</evidence>
<evidence type="ECO:0000256" key="4">
    <source>
        <dbReference type="ARBA" id="ARBA00023015"/>
    </source>
</evidence>
<evidence type="ECO:0000256" key="6">
    <source>
        <dbReference type="ARBA" id="ARBA00023159"/>
    </source>
</evidence>
<comment type="subcellular location">
    <subcellularLocation>
        <location evidence="1">Nucleus</location>
    </subcellularLocation>
</comment>
<dbReference type="SMART" id="SM00066">
    <property type="entry name" value="GAL4"/>
    <property type="match status" value="1"/>
</dbReference>
<dbReference type="GO" id="GO:0000978">
    <property type="term" value="F:RNA polymerase II cis-regulatory region sequence-specific DNA binding"/>
    <property type="evidence" value="ECO:0007669"/>
    <property type="project" value="TreeGrafter"/>
</dbReference>
<accession>A0A1Y2D8V9</accession>
<dbReference type="GO" id="GO:0000981">
    <property type="term" value="F:DNA-binding transcription factor activity, RNA polymerase II-specific"/>
    <property type="evidence" value="ECO:0007669"/>
    <property type="project" value="InterPro"/>
</dbReference>
<dbReference type="Pfam" id="PF03902">
    <property type="entry name" value="Gal4_dimer"/>
    <property type="match status" value="1"/>
</dbReference>
<dbReference type="PANTHER" id="PTHR47424">
    <property type="entry name" value="REGULATORY PROTEIN GAL4"/>
    <property type="match status" value="1"/>
</dbReference>
<dbReference type="FunFam" id="4.10.240.10:FF:000009">
    <property type="entry name" value="C6 transcription factor (Gal4)"/>
    <property type="match status" value="1"/>
</dbReference>
<keyword evidence="4" id="KW-0805">Transcription regulation</keyword>
<dbReference type="InterPro" id="IPR007219">
    <property type="entry name" value="XnlR_reg_dom"/>
</dbReference>
<evidence type="ECO:0000256" key="1">
    <source>
        <dbReference type="ARBA" id="ARBA00004123"/>
    </source>
</evidence>
<dbReference type="PROSITE" id="PS00463">
    <property type="entry name" value="ZN2_CY6_FUNGAL_1"/>
    <property type="match status" value="1"/>
</dbReference>
<keyword evidence="3" id="KW-0862">Zinc</keyword>
<protein>
    <submittedName>
        <fullName evidence="11">Lactose regulatory protein LAC9</fullName>
    </submittedName>
</protein>
<comment type="caution">
    <text evidence="11">The sequence shown here is derived from an EMBL/GenBank/DDBJ whole genome shotgun (WGS) entry which is preliminary data.</text>
</comment>
<dbReference type="InterPro" id="IPR005600">
    <property type="entry name" value="Gal4_dimer_dom"/>
</dbReference>
<dbReference type="InterPro" id="IPR051127">
    <property type="entry name" value="Fungal_SecMet_Regulators"/>
</dbReference>
<keyword evidence="6" id="KW-0010">Activator</keyword>
<proteinExistence type="predicted"/>
<keyword evidence="2" id="KW-0479">Metal-binding</keyword>
<dbReference type="PANTHER" id="PTHR47424:SF2">
    <property type="entry name" value="TRANSCRIPTION FACTOR DOMAIN-CONTAINING PROTEIN-RELATED"/>
    <property type="match status" value="1"/>
</dbReference>
<dbReference type="RefSeq" id="XP_040709760.1">
    <property type="nucleotide sequence ID" value="XM_040857398.1"/>
</dbReference>
<keyword evidence="8" id="KW-0539">Nucleus</keyword>
<reference evidence="11 12" key="1">
    <citation type="submission" date="2016-07" db="EMBL/GenBank/DDBJ databases">
        <title>Pervasive Adenine N6-methylation of Active Genes in Fungi.</title>
        <authorList>
            <consortium name="DOE Joint Genome Institute"/>
            <person name="Mondo S.J."/>
            <person name="Dannebaum R.O."/>
            <person name="Kuo R.C."/>
            <person name="Labutti K."/>
            <person name="Haridas S."/>
            <person name="Kuo A."/>
            <person name="Salamov A."/>
            <person name="Ahrendt S.R."/>
            <person name="Lipzen A."/>
            <person name="Sullivan W."/>
            <person name="Andreopoulos W.B."/>
            <person name="Clum A."/>
            <person name="Lindquist E."/>
            <person name="Daum C."/>
            <person name="Ramamoorthy G.K."/>
            <person name="Gryganskyi A."/>
            <person name="Culley D."/>
            <person name="Magnuson J.K."/>
            <person name="James T.Y."/>
            <person name="O'Malley M.A."/>
            <person name="Stajich J.E."/>
            <person name="Spatafora J.W."/>
            <person name="Visel A."/>
            <person name="Grigoriev I.V."/>
        </authorList>
    </citation>
    <scope>NUCLEOTIDE SEQUENCE [LARGE SCALE GENOMIC DNA]</scope>
    <source>
        <strain evidence="11 12">CBS 129021</strain>
    </source>
</reference>
<dbReference type="InterPro" id="IPR001138">
    <property type="entry name" value="Zn2Cys6_DnaBD"/>
</dbReference>
<keyword evidence="7" id="KW-0804">Transcription</keyword>
<evidence type="ECO:0000256" key="8">
    <source>
        <dbReference type="ARBA" id="ARBA00023242"/>
    </source>
</evidence>
<dbReference type="Pfam" id="PF04082">
    <property type="entry name" value="Fungal_trans"/>
    <property type="match status" value="1"/>
</dbReference>
<sequence length="658" mass="73781">MEHSHRQSGNNLACDSCRIKKLRCSRERPSCTACLLNHRDCHYSGRVIRSPLTRAYLTSVERRLHNLESLFAQRLPDVNLDEALASLGHEDHGKAEANPPTPYSVQTPFPVAKVDAASPGSPGTFSEAVPDEADGFDWQEDVNDLADGMATLSVEPKGTGYLGSTAGVFFLRSLLFWMGNPSSSTDSHYAAPNFQQEFDQVASSSRLSQNMASRQVMNKLLDSYFAVYHVSYPFVHEATFRAQFHEVIPRPQRRSWQMLLYTILALGAWCMNDGQVELEDDLYRQALSFGEDESMFESANLTFVQALVLLSNLSQKRNKPNTGSNFLGLATRMALSLGLHRELPDWDINCLQREMRRRVWWGLYMFDSGASTTFGRPILLPGLEAMDVKSVLNIDDELLTPRSTRLPEESSQPTIYSGMRAQCDFHVHSNYISNRLLSTAGVSMEEALSMNQALDSWSETLPPYFSLQSGSSSSEQWYLFTRSKLWWRFWNLKIISVRQLLLRRAMERNGKNFTFAPNPLDDKCYDIGINAAHSTIESIAEFLGHAELTRLVSWYSLYYLIHASLVAALAIIGGAGSSELSNWQKDIEKVRNILSTTLGGDPLATRCADILNHLLPVKSGVLMPSNDFDPATMDFSLWPTDQGDVFASLGWPETGQGF</sequence>
<dbReference type="Gene3D" id="4.10.240.10">
    <property type="entry name" value="Zn(2)-C6 fungal-type DNA-binding domain"/>
    <property type="match status" value="1"/>
</dbReference>
<keyword evidence="5" id="KW-0238">DNA-binding</keyword>
<dbReference type="GeneID" id="63773610"/>